<evidence type="ECO:0000313" key="4">
    <source>
        <dbReference type="EMBL" id="RDY14349.1"/>
    </source>
</evidence>
<protein>
    <recommendedName>
        <fullName evidence="3">DUF7745 domain-containing protein</fullName>
    </recommendedName>
</protein>
<evidence type="ECO:0000256" key="2">
    <source>
        <dbReference type="SAM" id="MobiDB-lite"/>
    </source>
</evidence>
<feature type="compositionally biased region" description="Polar residues" evidence="2">
    <location>
        <begin position="18"/>
        <end position="30"/>
    </location>
</feature>
<feature type="compositionally biased region" description="Polar residues" evidence="2">
    <location>
        <begin position="67"/>
        <end position="81"/>
    </location>
</feature>
<feature type="region of interest" description="Disordered" evidence="2">
    <location>
        <begin position="1"/>
        <end position="90"/>
    </location>
</feature>
<dbReference type="InterPro" id="IPR056647">
    <property type="entry name" value="DUF7745"/>
</dbReference>
<feature type="coiled-coil region" evidence="1">
    <location>
        <begin position="93"/>
        <end position="120"/>
    </location>
</feature>
<organism evidence="4 5">
    <name type="scientific">Mucuna pruriens</name>
    <name type="common">Velvet bean</name>
    <name type="synonym">Dolichos pruriens</name>
    <dbReference type="NCBI Taxonomy" id="157652"/>
    <lineage>
        <taxon>Eukaryota</taxon>
        <taxon>Viridiplantae</taxon>
        <taxon>Streptophyta</taxon>
        <taxon>Embryophyta</taxon>
        <taxon>Tracheophyta</taxon>
        <taxon>Spermatophyta</taxon>
        <taxon>Magnoliopsida</taxon>
        <taxon>eudicotyledons</taxon>
        <taxon>Gunneridae</taxon>
        <taxon>Pentapetalae</taxon>
        <taxon>rosids</taxon>
        <taxon>fabids</taxon>
        <taxon>Fabales</taxon>
        <taxon>Fabaceae</taxon>
        <taxon>Papilionoideae</taxon>
        <taxon>50 kb inversion clade</taxon>
        <taxon>NPAAA clade</taxon>
        <taxon>indigoferoid/millettioid clade</taxon>
        <taxon>Phaseoleae</taxon>
        <taxon>Mucuna</taxon>
    </lineage>
</organism>
<dbReference type="Proteomes" id="UP000257109">
    <property type="component" value="Unassembled WGS sequence"/>
</dbReference>
<dbReference type="Pfam" id="PF24924">
    <property type="entry name" value="DUF7745"/>
    <property type="match status" value="1"/>
</dbReference>
<reference evidence="4" key="1">
    <citation type="submission" date="2018-05" db="EMBL/GenBank/DDBJ databases">
        <title>Draft genome of Mucuna pruriens seed.</title>
        <authorList>
            <person name="Nnadi N.E."/>
            <person name="Vos R."/>
            <person name="Hasami M.H."/>
            <person name="Devisetty U.K."/>
            <person name="Aguiy J.C."/>
        </authorList>
    </citation>
    <scope>NUCLEOTIDE SEQUENCE [LARGE SCALE GENOMIC DNA]</scope>
    <source>
        <strain evidence="4">JCA_2017</strain>
    </source>
</reference>
<gene>
    <name evidence="4" type="ORF">CR513_00597</name>
</gene>
<name>A0A371IH20_MUCPR</name>
<accession>A0A371IH20</accession>
<comment type="caution">
    <text evidence="4">The sequence shown here is derived from an EMBL/GenBank/DDBJ whole genome shotgun (WGS) entry which is preliminary data.</text>
</comment>
<feature type="domain" description="DUF7745" evidence="3">
    <location>
        <begin position="2"/>
        <end position="30"/>
    </location>
</feature>
<evidence type="ECO:0000313" key="5">
    <source>
        <dbReference type="Proteomes" id="UP000257109"/>
    </source>
</evidence>
<sequence length="234" mass="26222">MITNCGEYPNAPLLGTQGAINYNPELTSQQAKEHKPTEENTIEKSDAPGPTSSEKGQHGEPGAMGPPQSTGPGLSNESTSGPGVYEIQETLKIEALEGTLEQMKTERGMLKRKMETTLEEARQERRLSNEFSKKARAEKESRLKISRCIKAADQEMCNRRAEPVEKEQLEETVAALRSKEAKRENKVRRLRERVVLLEEELKAARLSKEHLQNQRRSNLLALVEARGKTDEAES</sequence>
<evidence type="ECO:0000259" key="3">
    <source>
        <dbReference type="Pfam" id="PF24924"/>
    </source>
</evidence>
<keyword evidence="1" id="KW-0175">Coiled coil</keyword>
<feature type="coiled-coil region" evidence="1">
    <location>
        <begin position="166"/>
        <end position="214"/>
    </location>
</feature>
<dbReference type="AlphaFoldDB" id="A0A371IH20"/>
<dbReference type="OrthoDB" id="1460580at2759"/>
<evidence type="ECO:0000256" key="1">
    <source>
        <dbReference type="SAM" id="Coils"/>
    </source>
</evidence>
<keyword evidence="5" id="KW-1185">Reference proteome</keyword>
<proteinExistence type="predicted"/>
<dbReference type="EMBL" id="QJKJ01000090">
    <property type="protein sequence ID" value="RDY14349.1"/>
    <property type="molecule type" value="Genomic_DNA"/>
</dbReference>
<feature type="non-terminal residue" evidence="4">
    <location>
        <position position="1"/>
    </location>
</feature>
<feature type="compositionally biased region" description="Basic and acidic residues" evidence="2">
    <location>
        <begin position="31"/>
        <end position="46"/>
    </location>
</feature>